<keyword evidence="1" id="KW-0802">TPR repeat</keyword>
<feature type="region of interest" description="Disordered" evidence="2">
    <location>
        <begin position="149"/>
        <end position="200"/>
    </location>
</feature>
<dbReference type="PROSITE" id="PS50005">
    <property type="entry name" value="TPR"/>
    <property type="match status" value="2"/>
</dbReference>
<dbReference type="InterPro" id="IPR039190">
    <property type="entry name" value="TTC14"/>
</dbReference>
<dbReference type="HOGENOM" id="CLU_1368201_0_0_1"/>
<dbReference type="AlphaFoldDB" id="A4S4L5"/>
<gene>
    <name evidence="3" type="ORF">OSTLU_26453</name>
</gene>
<evidence type="ECO:0000313" key="3">
    <source>
        <dbReference type="EMBL" id="ABO98751.1"/>
    </source>
</evidence>
<dbReference type="Proteomes" id="UP000001568">
    <property type="component" value="Chromosome 11"/>
</dbReference>
<evidence type="ECO:0000256" key="1">
    <source>
        <dbReference type="PROSITE-ProRule" id="PRU00339"/>
    </source>
</evidence>
<dbReference type="KEGG" id="olu:OSTLU_26453"/>
<reference evidence="3 4" key="1">
    <citation type="journal article" date="2007" name="Proc. Natl. Acad. Sci. U.S.A.">
        <title>The tiny eukaryote Ostreococcus provides genomic insights into the paradox of plankton speciation.</title>
        <authorList>
            <person name="Palenik B."/>
            <person name="Grimwood J."/>
            <person name="Aerts A."/>
            <person name="Rouze P."/>
            <person name="Salamov A."/>
            <person name="Putnam N."/>
            <person name="Dupont C."/>
            <person name="Jorgensen R."/>
            <person name="Derelle E."/>
            <person name="Rombauts S."/>
            <person name="Zhou K."/>
            <person name="Otillar R."/>
            <person name="Merchant S.S."/>
            <person name="Podell S."/>
            <person name="Gaasterland T."/>
            <person name="Napoli C."/>
            <person name="Gendler K."/>
            <person name="Manuell A."/>
            <person name="Tai V."/>
            <person name="Vallon O."/>
            <person name="Piganeau G."/>
            <person name="Jancek S."/>
            <person name="Heijde M."/>
            <person name="Jabbari K."/>
            <person name="Bowler C."/>
            <person name="Lohr M."/>
            <person name="Robbens S."/>
            <person name="Werner G."/>
            <person name="Dubchak I."/>
            <person name="Pazour G.J."/>
            <person name="Ren Q."/>
            <person name="Paulsen I."/>
            <person name="Delwiche C."/>
            <person name="Schmutz J."/>
            <person name="Rokhsar D."/>
            <person name="Van de Peer Y."/>
            <person name="Moreau H."/>
            <person name="Grigoriev I.V."/>
        </authorList>
    </citation>
    <scope>NUCLEOTIDE SEQUENCE [LARGE SCALE GENOMIC DNA]</scope>
    <source>
        <strain evidence="3 4">CCE9901</strain>
    </source>
</reference>
<evidence type="ECO:0000313" key="4">
    <source>
        <dbReference type="Proteomes" id="UP000001568"/>
    </source>
</evidence>
<protein>
    <submittedName>
        <fullName evidence="3">Uncharacterized protein</fullName>
    </submittedName>
</protein>
<feature type="repeat" description="TPR" evidence="1">
    <location>
        <begin position="53"/>
        <end position="86"/>
    </location>
</feature>
<dbReference type="SMART" id="SM00028">
    <property type="entry name" value="TPR"/>
    <property type="match status" value="2"/>
</dbReference>
<proteinExistence type="predicted"/>
<dbReference type="RefSeq" id="XP_001420458.1">
    <property type="nucleotide sequence ID" value="XM_001420421.1"/>
</dbReference>
<dbReference type="PANTHER" id="PTHR23184">
    <property type="entry name" value="TETRATRICOPEPTIDE REPEAT PROTEIN 14"/>
    <property type="match status" value="1"/>
</dbReference>
<feature type="repeat" description="TPR" evidence="1">
    <location>
        <begin position="19"/>
        <end position="52"/>
    </location>
</feature>
<name>A4S4L5_OSTLU</name>
<dbReference type="Pfam" id="PF13371">
    <property type="entry name" value="TPR_9"/>
    <property type="match status" value="1"/>
</dbReference>
<dbReference type="PANTHER" id="PTHR23184:SF9">
    <property type="entry name" value="TETRATRICOPEPTIDE REPEAT PROTEIN 14"/>
    <property type="match status" value="1"/>
</dbReference>
<dbReference type="STRING" id="436017.A4S4L5"/>
<dbReference type="GeneID" id="5004355"/>
<sequence>MARAKIMERARARVRWGWAKESALRGALATKAERWEEAERCFAQALELDPEHVRAYAARGACYANRRMYAEAIRDFDRALKIDPNDGAAKAYKAAVEEKARRLERARSGANVGARATTEDLDSLRARVLNPARGLDALSRSHGATKTYEMELGDDDDGVDARSRRERKRKKERKKERKKRKKREKKRSRRDDSSSSSSSS</sequence>
<evidence type="ECO:0000256" key="2">
    <source>
        <dbReference type="SAM" id="MobiDB-lite"/>
    </source>
</evidence>
<dbReference type="EMBL" id="CP000591">
    <property type="protein sequence ID" value="ABO98751.1"/>
    <property type="molecule type" value="Genomic_DNA"/>
</dbReference>
<dbReference type="InterPro" id="IPR011990">
    <property type="entry name" value="TPR-like_helical_dom_sf"/>
</dbReference>
<feature type="compositionally biased region" description="Basic residues" evidence="2">
    <location>
        <begin position="164"/>
        <end position="188"/>
    </location>
</feature>
<dbReference type="InterPro" id="IPR019734">
    <property type="entry name" value="TPR_rpt"/>
</dbReference>
<keyword evidence="4" id="KW-1185">Reference proteome</keyword>
<organism evidence="3 4">
    <name type="scientific">Ostreococcus lucimarinus (strain CCE9901)</name>
    <dbReference type="NCBI Taxonomy" id="436017"/>
    <lineage>
        <taxon>Eukaryota</taxon>
        <taxon>Viridiplantae</taxon>
        <taxon>Chlorophyta</taxon>
        <taxon>Mamiellophyceae</taxon>
        <taxon>Mamiellales</taxon>
        <taxon>Bathycoccaceae</taxon>
        <taxon>Ostreococcus</taxon>
    </lineage>
</organism>
<dbReference type="PROSITE" id="PS50293">
    <property type="entry name" value="TPR_REGION"/>
    <property type="match status" value="1"/>
</dbReference>
<dbReference type="OrthoDB" id="1926212at2759"/>
<dbReference type="SUPFAM" id="SSF48452">
    <property type="entry name" value="TPR-like"/>
    <property type="match status" value="1"/>
</dbReference>
<dbReference type="Gene3D" id="1.25.40.10">
    <property type="entry name" value="Tetratricopeptide repeat domain"/>
    <property type="match status" value="1"/>
</dbReference>
<accession>A4S4L5</accession>
<dbReference type="Gramene" id="ABO98751">
    <property type="protein sequence ID" value="ABO98751"/>
    <property type="gene ID" value="OSTLU_26453"/>
</dbReference>